<organism evidence="12 13">
    <name type="scientific">Tetrapyrgos nigripes</name>
    <dbReference type="NCBI Taxonomy" id="182062"/>
    <lineage>
        <taxon>Eukaryota</taxon>
        <taxon>Fungi</taxon>
        <taxon>Dikarya</taxon>
        <taxon>Basidiomycota</taxon>
        <taxon>Agaricomycotina</taxon>
        <taxon>Agaricomycetes</taxon>
        <taxon>Agaricomycetidae</taxon>
        <taxon>Agaricales</taxon>
        <taxon>Marasmiineae</taxon>
        <taxon>Marasmiaceae</taxon>
        <taxon>Tetrapyrgos</taxon>
    </lineage>
</organism>
<feature type="region of interest" description="Disordered" evidence="7">
    <location>
        <begin position="893"/>
        <end position="962"/>
    </location>
</feature>
<feature type="compositionally biased region" description="Polar residues" evidence="7">
    <location>
        <begin position="979"/>
        <end position="998"/>
    </location>
</feature>
<dbReference type="EMBL" id="JAACJM010000013">
    <property type="protein sequence ID" value="KAF5369282.1"/>
    <property type="molecule type" value="Genomic_DNA"/>
</dbReference>
<evidence type="ECO:0000259" key="9">
    <source>
        <dbReference type="Pfam" id="PF13086"/>
    </source>
</evidence>
<evidence type="ECO:0000256" key="2">
    <source>
        <dbReference type="ARBA" id="ARBA00022741"/>
    </source>
</evidence>
<dbReference type="InterPro" id="IPR045055">
    <property type="entry name" value="DNA2/NAM7-like"/>
</dbReference>
<dbReference type="InterPro" id="IPR041679">
    <property type="entry name" value="DNA2/NAM7-like_C"/>
</dbReference>
<dbReference type="InterPro" id="IPR041677">
    <property type="entry name" value="DNA2/NAM7_AAA_11"/>
</dbReference>
<protein>
    <submittedName>
        <fullName evidence="12">Uncharacterized protein</fullName>
    </submittedName>
</protein>
<keyword evidence="5" id="KW-0067">ATP-binding</keyword>
<dbReference type="Pfam" id="PF13086">
    <property type="entry name" value="AAA_11"/>
    <property type="match status" value="1"/>
</dbReference>
<dbReference type="GO" id="GO:0005524">
    <property type="term" value="F:ATP binding"/>
    <property type="evidence" value="ECO:0007669"/>
    <property type="project" value="UniProtKB-KW"/>
</dbReference>
<dbReference type="Pfam" id="PF13087">
    <property type="entry name" value="AAA_12"/>
    <property type="match status" value="1"/>
</dbReference>
<feature type="region of interest" description="Disordered" evidence="7">
    <location>
        <begin position="979"/>
        <end position="1024"/>
    </location>
</feature>
<accession>A0A8H5GQM9</accession>
<feature type="domain" description="Helicase SEN1 beta-barrel" evidence="11">
    <location>
        <begin position="1149"/>
        <end position="1244"/>
    </location>
</feature>
<dbReference type="GO" id="GO:0001147">
    <property type="term" value="F:transcription termination site sequence-specific DNA binding"/>
    <property type="evidence" value="ECO:0007669"/>
    <property type="project" value="TreeGrafter"/>
</dbReference>
<dbReference type="CDD" id="cd18042">
    <property type="entry name" value="DEXXQc_SETX"/>
    <property type="match status" value="1"/>
</dbReference>
<keyword evidence="2" id="KW-0547">Nucleotide-binding</keyword>
<dbReference type="SUPFAM" id="SSF48371">
    <property type="entry name" value="ARM repeat"/>
    <property type="match status" value="1"/>
</dbReference>
<feature type="coiled-coil region" evidence="6">
    <location>
        <begin position="1421"/>
        <end position="1479"/>
    </location>
</feature>
<dbReference type="Proteomes" id="UP000559256">
    <property type="component" value="Unassembled WGS sequence"/>
</dbReference>
<dbReference type="Gene3D" id="3.40.50.300">
    <property type="entry name" value="P-loop containing nucleotide triphosphate hydrolases"/>
    <property type="match status" value="2"/>
</dbReference>
<dbReference type="InterPro" id="IPR056474">
    <property type="entry name" value="SEN1_barrel"/>
</dbReference>
<dbReference type="OrthoDB" id="6513042at2759"/>
<feature type="domain" description="DNA2/NAM7 helicase-like C-terminal" evidence="10">
    <location>
        <begin position="1572"/>
        <end position="1768"/>
    </location>
</feature>
<evidence type="ECO:0000259" key="8">
    <source>
        <dbReference type="Pfam" id="PF12726"/>
    </source>
</evidence>
<evidence type="ECO:0000256" key="6">
    <source>
        <dbReference type="SAM" id="Coils"/>
    </source>
</evidence>
<sequence>MALQANSNVKVLLEKLRDSPVDSEQLSDDVLAKIYDYVMKTAETKRIHWFCTKAESTTVIEAATFLLRLFAYSDDNPKVSKWKGKLDECLNGCADCVLGLERAKTTSRETYFGAFPDDTKDLFWTSFGEWETKCLLDVLDSHGLQPDKAISPKGLSGIPTPIVYRMICNFIVFRDARIQAIINQSPPKDCLPSWPPDPVPPALMALLFHQDAAVRSWASKQAAKCTIVPMLKDDLLRAYQASIDIVIRAFTPNSMAAMNVQTIPFTKDPALLWGSLYEFIRLLHPQHLTFVTSGSDLRHVITGHLHDSGPDGGWYFIPDILPNSQQSFLVFKYVLRCFKLLLKRLNKQMWIGEGPEYPQVVFDAFKDNPSLVILLQDEKLSLEETPSCLNWFSEFLSTLRDQPSYSEILAKMADFMCEELQHERFEGVRPIIMTCAAKLLKTQEKDGASVTSTLNIHAETLVATAFSRTRAGEQWKAAREASRALLQGVMVNDIKNISDAISRCVRVLGSIVKRKGDGDVGREKMNFREQIWRRTFQSIQPKDTDGIDTIIFVVSQAAHLDKVNKGAFEQAMKVPGFEAVVDDINHALDVIREGFPQAISTYVDFNVSTSATNILLHSNVVKDVIKLLLCPVEDIQAAAQALVGFVFDVDMRVDCFRAMLENSPESSFQGLFDFLDTFINYAGQVPEACNVSKSLVRCFTDVIEVLCSTPDGLLHKPTFLQSDQDGPAVKLPQLWSLMCRAISVIFKRTPNWALVVEREELTVWMRDALIFGRELLAQRRIFQTAAEIAGRPHASSSSGQKSAIRNKMVKDLMDTLPELTRWLRLTDYELLHQSFSLLQSLLDLFRETKNPPPRETREKLEKHLNIKGTNRLDDKRLKLLKDALAAFDDSDSDNEVEIVSDTRPSKRPKTPEVVEKPAKKAKAESSVSVKAPKPERRTSQSSVRAASIASSSTLRSTSSSATSKHFFTAADQQKLDSISSMPKFQNSKAVDAKTSSSVAERRKEKVIEGSDSSSGDSEEEESQRTLLDKLAKLQQSPHIVKKVAEPRRQIKQIDLPNMSNNAMQARIREREAREARRRSEARRNPDVSMLHRALLSWDYNHNGPLPPLTGIKPLSVPDKFKDFAHYRRVFEPLLLLECWSQIMQSKEEKNEMYECKILSRQYNSDWSDLDITISEAVQRDWYLTDSDVVLLRHPDGKRSILAKVTNYRGAAGPNPIQATVRCYIAPGSVDPGLQLNSTWRISKVFSLSTLHREYAALVSAEYYEFAQQILQPSLSPIPNLDTAHVKQTMEKYKLNEPQALAVLSATRTNGFGLIQGPPGTGKTSTICSLVSASLAAHSQSIEKAAQLQILICAPSNAAIDEIVHRLKDGKYSGKQGASLKVVRIGAERAIGINVRDASLDYLVDQKLEGVEGKPDDSGKELASLRQSLDSVRRTREEKIKEANEIHDNIVRKQALEDEIRRLTTQRMQLTQQIDRLKDKQKSDSRTLDAIRRKARMEILQDADVICSTLSGSGHEVLKDFAFDMVIVDEAAQAIELSSLIPLKFPCKRCIMVGDPQQLPPTVISQEACKYQYNQSLFVRLQKQRPDAVHLLSIQYRMHPDISELPSRIFYNGRLKDGPSMTSKTTQIWHSHPKFGTYRFYNVAAGLEEKQGQSLTNKSECDMAVNLFSRLEKEFKSVDFNFRVGVVSMYRAQISLMRFTFERRFGKDILGRVDFNTVDGFQGQEKDIIILSCVRAGPNVTNIGFLSDIRRMNVAITRAKSSLFILGHATTLQRSNDVWRDIVEDARSRKFLVDVDSTYFTSPSTGKAPQYPPSPVWQNAKRSLPPPSATVPDDLFTPRDMKAAIQKPSLPEKPTPAAESSTQNVPSGEGSQTNHSAPVASGPSVKPRRPPPTGGAPEPKRRKPGRDPASSMFIPKKPAKASREIILLELYQ</sequence>
<dbReference type="InterPro" id="IPR024481">
    <property type="entry name" value="Helicase_Sen1_N"/>
</dbReference>
<feature type="compositionally biased region" description="Basic and acidic residues" evidence="7">
    <location>
        <begin position="909"/>
        <end position="923"/>
    </location>
</feature>
<dbReference type="GO" id="GO:0016604">
    <property type="term" value="C:nuclear body"/>
    <property type="evidence" value="ECO:0007669"/>
    <property type="project" value="TreeGrafter"/>
</dbReference>
<dbReference type="PANTHER" id="PTHR10887">
    <property type="entry name" value="DNA2/NAM7 HELICASE FAMILY"/>
    <property type="match status" value="1"/>
</dbReference>
<evidence type="ECO:0000256" key="7">
    <source>
        <dbReference type="SAM" id="MobiDB-lite"/>
    </source>
</evidence>
<dbReference type="SUPFAM" id="SSF52540">
    <property type="entry name" value="P-loop containing nucleoside triphosphate hydrolases"/>
    <property type="match status" value="1"/>
</dbReference>
<dbReference type="CDD" id="cd18808">
    <property type="entry name" value="SF1_C_Upf1"/>
    <property type="match status" value="1"/>
</dbReference>
<dbReference type="Pfam" id="PF23576">
    <property type="entry name" value="SEN1_barrel"/>
    <property type="match status" value="1"/>
</dbReference>
<name>A0A8H5GQM9_9AGAR</name>
<feature type="compositionally biased region" description="Low complexity" evidence="7">
    <location>
        <begin position="939"/>
        <end position="962"/>
    </location>
</feature>
<gene>
    <name evidence="12" type="ORF">D9758_002689</name>
</gene>
<feature type="compositionally biased region" description="Basic and acidic residues" evidence="7">
    <location>
        <begin position="999"/>
        <end position="1008"/>
    </location>
</feature>
<keyword evidence="4" id="KW-0347">Helicase</keyword>
<evidence type="ECO:0000256" key="5">
    <source>
        <dbReference type="ARBA" id="ARBA00022840"/>
    </source>
</evidence>
<proteinExistence type="inferred from homology"/>
<evidence type="ECO:0000259" key="11">
    <source>
        <dbReference type="Pfam" id="PF23576"/>
    </source>
</evidence>
<dbReference type="GO" id="GO:0016787">
    <property type="term" value="F:hydrolase activity"/>
    <property type="evidence" value="ECO:0007669"/>
    <property type="project" value="UniProtKB-KW"/>
</dbReference>
<evidence type="ECO:0000256" key="4">
    <source>
        <dbReference type="ARBA" id="ARBA00022806"/>
    </source>
</evidence>
<keyword evidence="6" id="KW-0175">Coiled coil</keyword>
<dbReference type="InterPro" id="IPR047187">
    <property type="entry name" value="SF1_C_Upf1"/>
</dbReference>
<dbReference type="Pfam" id="PF12726">
    <property type="entry name" value="SEN1_N"/>
    <property type="match status" value="1"/>
</dbReference>
<dbReference type="GO" id="GO:0004386">
    <property type="term" value="F:helicase activity"/>
    <property type="evidence" value="ECO:0007669"/>
    <property type="project" value="UniProtKB-KW"/>
</dbReference>
<keyword evidence="3" id="KW-0378">Hydrolase</keyword>
<evidence type="ECO:0000313" key="12">
    <source>
        <dbReference type="EMBL" id="KAF5369282.1"/>
    </source>
</evidence>
<keyword evidence="13" id="KW-1185">Reference proteome</keyword>
<dbReference type="GO" id="GO:0006369">
    <property type="term" value="P:termination of RNA polymerase II transcription"/>
    <property type="evidence" value="ECO:0007669"/>
    <property type="project" value="TreeGrafter"/>
</dbReference>
<feature type="region of interest" description="Disordered" evidence="7">
    <location>
        <begin position="1801"/>
        <end position="1918"/>
    </location>
</feature>
<dbReference type="GO" id="GO:0005694">
    <property type="term" value="C:chromosome"/>
    <property type="evidence" value="ECO:0007669"/>
    <property type="project" value="UniProtKB-ARBA"/>
</dbReference>
<dbReference type="PANTHER" id="PTHR10887:SF495">
    <property type="entry name" value="HELICASE SENATAXIN ISOFORM X1-RELATED"/>
    <property type="match status" value="1"/>
</dbReference>
<feature type="domain" description="Helicase Sen1 N-terminal" evidence="8">
    <location>
        <begin position="82"/>
        <end position="836"/>
    </location>
</feature>
<dbReference type="FunFam" id="3.40.50.300:FF:000326">
    <property type="entry name" value="P-loop containing nucleoside triphosphate hydrolase"/>
    <property type="match status" value="1"/>
</dbReference>
<comment type="caution">
    <text evidence="12">The sequence shown here is derived from an EMBL/GenBank/DDBJ whole genome shotgun (WGS) entry which is preliminary data.</text>
</comment>
<feature type="compositionally biased region" description="Polar residues" evidence="7">
    <location>
        <begin position="1857"/>
        <end position="1875"/>
    </location>
</feature>
<dbReference type="InterPro" id="IPR016024">
    <property type="entry name" value="ARM-type_fold"/>
</dbReference>
<evidence type="ECO:0000256" key="3">
    <source>
        <dbReference type="ARBA" id="ARBA00022801"/>
    </source>
</evidence>
<reference evidence="12 13" key="1">
    <citation type="journal article" date="2020" name="ISME J.">
        <title>Uncovering the hidden diversity of litter-decomposition mechanisms in mushroom-forming fungi.</title>
        <authorList>
            <person name="Floudas D."/>
            <person name="Bentzer J."/>
            <person name="Ahren D."/>
            <person name="Johansson T."/>
            <person name="Persson P."/>
            <person name="Tunlid A."/>
        </authorList>
    </citation>
    <scope>NUCLEOTIDE SEQUENCE [LARGE SCALE GENOMIC DNA]</scope>
    <source>
        <strain evidence="12 13">CBS 291.85</strain>
    </source>
</reference>
<evidence type="ECO:0000313" key="13">
    <source>
        <dbReference type="Proteomes" id="UP000559256"/>
    </source>
</evidence>
<feature type="domain" description="DNA2/NAM7 helicase helicase" evidence="9">
    <location>
        <begin position="1293"/>
        <end position="1565"/>
    </location>
</feature>
<evidence type="ECO:0000256" key="1">
    <source>
        <dbReference type="ARBA" id="ARBA00007913"/>
    </source>
</evidence>
<evidence type="ECO:0000259" key="10">
    <source>
        <dbReference type="Pfam" id="PF13087"/>
    </source>
</evidence>
<comment type="similarity">
    <text evidence="1">Belongs to the DNA2/NAM7 helicase family.</text>
</comment>
<dbReference type="InterPro" id="IPR027417">
    <property type="entry name" value="P-loop_NTPase"/>
</dbReference>